<evidence type="ECO:0000256" key="5">
    <source>
        <dbReference type="ARBA" id="ARBA00022900"/>
    </source>
</evidence>
<evidence type="ECO:0000256" key="2">
    <source>
        <dbReference type="ARBA" id="ARBA00010472"/>
    </source>
</evidence>
<sequence>MLRRLAVTAVASVAALAAAPGLAQAVDAAPVPLGRLDLPPVEPDRLTVAVAETGGAGDGTYELECGPGVAGGSHPEAEAACEQLEALAADGRDPFAPVPEDALCTMQYGGPATARVTGSWHGRPVDAAFGRGDGCEIGRWDALVPVLPQV</sequence>
<comment type="similarity">
    <text evidence="2">Belongs to the protease inhibitor I16 (SSI) family.</text>
</comment>
<keyword evidence="6" id="KW-1015">Disulfide bond</keyword>
<dbReference type="AlphaFoldDB" id="A0A372LWW6"/>
<protein>
    <recommendedName>
        <fullName evidence="8">Subtilisin inhibitor domain-containing protein</fullName>
    </recommendedName>
</protein>
<feature type="chain" id="PRO_5016664493" description="Subtilisin inhibitor domain-containing protein" evidence="7">
    <location>
        <begin position="26"/>
        <end position="150"/>
    </location>
</feature>
<gene>
    <name evidence="9" type="ORF">DY218_30615</name>
</gene>
<evidence type="ECO:0000256" key="7">
    <source>
        <dbReference type="SAM" id="SignalP"/>
    </source>
</evidence>
<proteinExistence type="inferred from homology"/>
<name>A0A372LWW6_9ACTN</name>
<organism evidence="9 10">
    <name type="scientific">Streptomyces triticagri</name>
    <dbReference type="NCBI Taxonomy" id="2293568"/>
    <lineage>
        <taxon>Bacteria</taxon>
        <taxon>Bacillati</taxon>
        <taxon>Actinomycetota</taxon>
        <taxon>Actinomycetes</taxon>
        <taxon>Kitasatosporales</taxon>
        <taxon>Streptomycetaceae</taxon>
        <taxon>Streptomyces</taxon>
    </lineage>
</organism>
<keyword evidence="7" id="KW-0732">Signal</keyword>
<feature type="domain" description="Subtilisin inhibitor" evidence="8">
    <location>
        <begin position="46"/>
        <end position="126"/>
    </location>
</feature>
<evidence type="ECO:0000256" key="4">
    <source>
        <dbReference type="ARBA" id="ARBA00022690"/>
    </source>
</evidence>
<comment type="caution">
    <text evidence="9">The sequence shown here is derived from an EMBL/GenBank/DDBJ whole genome shotgun (WGS) entry which is preliminary data.</text>
</comment>
<dbReference type="OrthoDB" id="3427327at2"/>
<dbReference type="GO" id="GO:0004867">
    <property type="term" value="F:serine-type endopeptidase inhibitor activity"/>
    <property type="evidence" value="ECO:0007669"/>
    <property type="project" value="UniProtKB-KW"/>
</dbReference>
<keyword evidence="3" id="KW-0964">Secreted</keyword>
<dbReference type="Proteomes" id="UP000263094">
    <property type="component" value="Unassembled WGS sequence"/>
</dbReference>
<dbReference type="SUPFAM" id="SSF55399">
    <property type="entry name" value="Subtilisin inhibitor"/>
    <property type="match status" value="1"/>
</dbReference>
<evidence type="ECO:0000313" key="9">
    <source>
        <dbReference type="EMBL" id="RFU82890.1"/>
    </source>
</evidence>
<dbReference type="GO" id="GO:0005576">
    <property type="term" value="C:extracellular region"/>
    <property type="evidence" value="ECO:0007669"/>
    <property type="project" value="UniProtKB-SubCell"/>
</dbReference>
<dbReference type="EMBL" id="QUAK01000229">
    <property type="protein sequence ID" value="RFU82890.1"/>
    <property type="molecule type" value="Genomic_DNA"/>
</dbReference>
<dbReference type="Pfam" id="PF00720">
    <property type="entry name" value="SSI"/>
    <property type="match status" value="1"/>
</dbReference>
<dbReference type="InterPro" id="IPR036819">
    <property type="entry name" value="Subtilisin_inhibitor-like_sf"/>
</dbReference>
<dbReference type="Gene3D" id="3.30.350.10">
    <property type="entry name" value="Subtilisin inhibitor-like"/>
    <property type="match status" value="1"/>
</dbReference>
<keyword evidence="5" id="KW-0722">Serine protease inhibitor</keyword>
<evidence type="ECO:0000313" key="10">
    <source>
        <dbReference type="Proteomes" id="UP000263094"/>
    </source>
</evidence>
<keyword evidence="10" id="KW-1185">Reference proteome</keyword>
<feature type="signal peptide" evidence="7">
    <location>
        <begin position="1"/>
        <end position="25"/>
    </location>
</feature>
<accession>A0A372LWW6</accession>
<dbReference type="InterPro" id="IPR023549">
    <property type="entry name" value="Subtilisin_inhibitor"/>
</dbReference>
<evidence type="ECO:0000259" key="8">
    <source>
        <dbReference type="Pfam" id="PF00720"/>
    </source>
</evidence>
<evidence type="ECO:0000256" key="3">
    <source>
        <dbReference type="ARBA" id="ARBA00022525"/>
    </source>
</evidence>
<dbReference type="RefSeq" id="WP_128559406.1">
    <property type="nucleotide sequence ID" value="NZ_QUAK01000229.1"/>
</dbReference>
<evidence type="ECO:0000256" key="6">
    <source>
        <dbReference type="ARBA" id="ARBA00023157"/>
    </source>
</evidence>
<comment type="subcellular location">
    <subcellularLocation>
        <location evidence="1">Secreted</location>
    </subcellularLocation>
</comment>
<reference evidence="9 10" key="1">
    <citation type="submission" date="2018-08" db="EMBL/GenBank/DDBJ databases">
        <title>Isolation, diversity and antifungal activity of Actinobacteria from wheat.</title>
        <authorList>
            <person name="Han C."/>
        </authorList>
    </citation>
    <scope>NUCLEOTIDE SEQUENCE [LARGE SCALE GENOMIC DNA]</scope>
    <source>
        <strain evidence="9 10">NEAU-YY421</strain>
    </source>
</reference>
<keyword evidence="4" id="KW-0646">Protease inhibitor</keyword>
<evidence type="ECO:0000256" key="1">
    <source>
        <dbReference type="ARBA" id="ARBA00004613"/>
    </source>
</evidence>